<dbReference type="GO" id="GO:0005886">
    <property type="term" value="C:plasma membrane"/>
    <property type="evidence" value="ECO:0007669"/>
    <property type="project" value="UniProtKB-SubCell"/>
</dbReference>
<organism evidence="9 10">
    <name type="scientific">Cryptosporangium phraense</name>
    <dbReference type="NCBI Taxonomy" id="2593070"/>
    <lineage>
        <taxon>Bacteria</taxon>
        <taxon>Bacillati</taxon>
        <taxon>Actinomycetota</taxon>
        <taxon>Actinomycetes</taxon>
        <taxon>Cryptosporangiales</taxon>
        <taxon>Cryptosporangiaceae</taxon>
        <taxon>Cryptosporangium</taxon>
    </lineage>
</organism>
<comment type="caution">
    <text evidence="9">The sequence shown here is derived from an EMBL/GenBank/DDBJ whole genome shotgun (WGS) entry which is preliminary data.</text>
</comment>
<dbReference type="PROSITE" id="PS50928">
    <property type="entry name" value="ABC_TM1"/>
    <property type="match status" value="1"/>
</dbReference>
<protein>
    <submittedName>
        <fullName evidence="9">Sugar ABC transporter permease</fullName>
    </submittedName>
</protein>
<dbReference type="GO" id="GO:0055085">
    <property type="term" value="P:transmembrane transport"/>
    <property type="evidence" value="ECO:0007669"/>
    <property type="project" value="InterPro"/>
</dbReference>
<dbReference type="PANTHER" id="PTHR30193:SF45">
    <property type="entry name" value="ABC TRANSPORTER PERMEASE PROTEIN"/>
    <property type="match status" value="1"/>
</dbReference>
<evidence type="ECO:0000256" key="3">
    <source>
        <dbReference type="ARBA" id="ARBA00022475"/>
    </source>
</evidence>
<evidence type="ECO:0000259" key="8">
    <source>
        <dbReference type="PROSITE" id="PS50928"/>
    </source>
</evidence>
<dbReference type="RefSeq" id="WP_142705546.1">
    <property type="nucleotide sequence ID" value="NZ_VIRS01000010.1"/>
</dbReference>
<evidence type="ECO:0000256" key="7">
    <source>
        <dbReference type="RuleBase" id="RU363032"/>
    </source>
</evidence>
<evidence type="ECO:0000313" key="9">
    <source>
        <dbReference type="EMBL" id="TQS44057.1"/>
    </source>
</evidence>
<feature type="transmembrane region" description="Helical" evidence="7">
    <location>
        <begin position="245"/>
        <end position="269"/>
    </location>
</feature>
<evidence type="ECO:0000256" key="2">
    <source>
        <dbReference type="ARBA" id="ARBA00022448"/>
    </source>
</evidence>
<keyword evidence="10" id="KW-1185">Reference proteome</keyword>
<evidence type="ECO:0000256" key="1">
    <source>
        <dbReference type="ARBA" id="ARBA00004651"/>
    </source>
</evidence>
<evidence type="ECO:0000256" key="5">
    <source>
        <dbReference type="ARBA" id="ARBA00022989"/>
    </source>
</evidence>
<dbReference type="InterPro" id="IPR035906">
    <property type="entry name" value="MetI-like_sf"/>
</dbReference>
<dbReference type="InParanoid" id="A0A545ARV9"/>
<proteinExistence type="inferred from homology"/>
<dbReference type="InterPro" id="IPR051393">
    <property type="entry name" value="ABC_transporter_permease"/>
</dbReference>
<evidence type="ECO:0000256" key="4">
    <source>
        <dbReference type="ARBA" id="ARBA00022692"/>
    </source>
</evidence>
<dbReference type="EMBL" id="VIRS01000010">
    <property type="protein sequence ID" value="TQS44057.1"/>
    <property type="molecule type" value="Genomic_DNA"/>
</dbReference>
<dbReference type="CDD" id="cd06261">
    <property type="entry name" value="TM_PBP2"/>
    <property type="match status" value="1"/>
</dbReference>
<dbReference type="Proteomes" id="UP000317982">
    <property type="component" value="Unassembled WGS sequence"/>
</dbReference>
<keyword evidence="4 7" id="KW-0812">Transmembrane</keyword>
<dbReference type="PANTHER" id="PTHR30193">
    <property type="entry name" value="ABC TRANSPORTER PERMEASE PROTEIN"/>
    <property type="match status" value="1"/>
</dbReference>
<evidence type="ECO:0000256" key="6">
    <source>
        <dbReference type="ARBA" id="ARBA00023136"/>
    </source>
</evidence>
<feature type="transmembrane region" description="Helical" evidence="7">
    <location>
        <begin position="65"/>
        <end position="87"/>
    </location>
</feature>
<feature type="transmembrane region" description="Helical" evidence="7">
    <location>
        <begin position="99"/>
        <end position="119"/>
    </location>
</feature>
<keyword evidence="3" id="KW-1003">Cell membrane</keyword>
<keyword evidence="2 7" id="KW-0813">Transport</keyword>
<dbReference type="Pfam" id="PF00528">
    <property type="entry name" value="BPD_transp_1"/>
    <property type="match status" value="1"/>
</dbReference>
<dbReference type="SUPFAM" id="SSF161098">
    <property type="entry name" value="MetI-like"/>
    <property type="match status" value="1"/>
</dbReference>
<comment type="subcellular location">
    <subcellularLocation>
        <location evidence="1 7">Cell membrane</location>
        <topology evidence="1 7">Multi-pass membrane protein</topology>
    </subcellularLocation>
</comment>
<feature type="domain" description="ABC transmembrane type-1" evidence="8">
    <location>
        <begin position="61"/>
        <end position="266"/>
    </location>
</feature>
<reference evidence="9 10" key="1">
    <citation type="submission" date="2019-07" db="EMBL/GenBank/DDBJ databases">
        <title>Cryptosporangium phraense sp. nov., isolated from plant litter.</title>
        <authorList>
            <person name="Suriyachadkun C."/>
        </authorList>
    </citation>
    <scope>NUCLEOTIDE SEQUENCE [LARGE SCALE GENOMIC DNA]</scope>
    <source>
        <strain evidence="9 10">A-T 5661</strain>
    </source>
</reference>
<feature type="transmembrane region" description="Helical" evidence="7">
    <location>
        <begin position="139"/>
        <end position="159"/>
    </location>
</feature>
<gene>
    <name evidence="9" type="ORF">FL583_16535</name>
</gene>
<sequence length="272" mass="28904">MRDRLYLVPFGAAMLIWVYGPLVATVVISFLTWDLSSGPQEFAGAANYRALLGDADFGTAAGQTVLYAAGLLVTSIVLPLYLAVALWRRPGRAAFVYRCLLFVPMVLAPVATAISWQFVLNPLVGILGFRNWLGDPSTALATIVVITSGKLIALNTLLLSAALTSVDGDTVEAARIDGASEGRITRRIVVPQVGRTLVLLGMLTVVYAGQWSFTNIAVLTQGGPSHSTDNVYYRLYTYGFQYFDLGGASAGSVLVVCALAIPLAVGAVVRRG</sequence>
<dbReference type="Gene3D" id="1.10.3720.10">
    <property type="entry name" value="MetI-like"/>
    <property type="match status" value="1"/>
</dbReference>
<feature type="transmembrane region" description="Helical" evidence="7">
    <location>
        <begin position="193"/>
        <end position="213"/>
    </location>
</feature>
<dbReference type="AlphaFoldDB" id="A0A545ARV9"/>
<name>A0A545ARV9_9ACTN</name>
<evidence type="ECO:0000313" key="10">
    <source>
        <dbReference type="Proteomes" id="UP000317982"/>
    </source>
</evidence>
<keyword evidence="6 7" id="KW-0472">Membrane</keyword>
<accession>A0A545ARV9</accession>
<dbReference type="InterPro" id="IPR000515">
    <property type="entry name" value="MetI-like"/>
</dbReference>
<keyword evidence="5 7" id="KW-1133">Transmembrane helix</keyword>
<feature type="transmembrane region" description="Helical" evidence="7">
    <location>
        <begin position="7"/>
        <end position="33"/>
    </location>
</feature>
<comment type="similarity">
    <text evidence="7">Belongs to the binding-protein-dependent transport system permease family.</text>
</comment>
<dbReference type="OrthoDB" id="3810889at2"/>